<accession>A0AAW0BBN7</accession>
<reference evidence="2 3" key="1">
    <citation type="journal article" date="2024" name="J Genomics">
        <title>Draft genome sequencing and assembly of Favolaschia claudopus CIRM-BRFM 2984 isolated from oak limbs.</title>
        <authorList>
            <person name="Navarro D."/>
            <person name="Drula E."/>
            <person name="Chaduli D."/>
            <person name="Cazenave R."/>
            <person name="Ahrendt S."/>
            <person name="Wang J."/>
            <person name="Lipzen A."/>
            <person name="Daum C."/>
            <person name="Barry K."/>
            <person name="Grigoriev I.V."/>
            <person name="Favel A."/>
            <person name="Rosso M.N."/>
            <person name="Martin F."/>
        </authorList>
    </citation>
    <scope>NUCLEOTIDE SEQUENCE [LARGE SCALE GENOMIC DNA]</scope>
    <source>
        <strain evidence="2 3">CIRM-BRFM 2984</strain>
    </source>
</reference>
<feature type="region of interest" description="Disordered" evidence="1">
    <location>
        <begin position="1"/>
        <end position="21"/>
    </location>
</feature>
<proteinExistence type="predicted"/>
<dbReference type="AlphaFoldDB" id="A0AAW0BBN7"/>
<name>A0AAW0BBN7_9AGAR</name>
<evidence type="ECO:0000313" key="3">
    <source>
        <dbReference type="Proteomes" id="UP001362999"/>
    </source>
</evidence>
<organism evidence="2 3">
    <name type="scientific">Favolaschia claudopus</name>
    <dbReference type="NCBI Taxonomy" id="2862362"/>
    <lineage>
        <taxon>Eukaryota</taxon>
        <taxon>Fungi</taxon>
        <taxon>Dikarya</taxon>
        <taxon>Basidiomycota</taxon>
        <taxon>Agaricomycotina</taxon>
        <taxon>Agaricomycetes</taxon>
        <taxon>Agaricomycetidae</taxon>
        <taxon>Agaricales</taxon>
        <taxon>Marasmiineae</taxon>
        <taxon>Mycenaceae</taxon>
        <taxon>Favolaschia</taxon>
    </lineage>
</organism>
<dbReference type="EMBL" id="JAWWNJ010000037">
    <property type="protein sequence ID" value="KAK7022319.1"/>
    <property type="molecule type" value="Genomic_DNA"/>
</dbReference>
<evidence type="ECO:0000256" key="1">
    <source>
        <dbReference type="SAM" id="MobiDB-lite"/>
    </source>
</evidence>
<feature type="compositionally biased region" description="Low complexity" evidence="1">
    <location>
        <begin position="12"/>
        <end position="21"/>
    </location>
</feature>
<gene>
    <name evidence="2" type="ORF">R3P38DRAFT_1116543</name>
</gene>
<evidence type="ECO:0000313" key="2">
    <source>
        <dbReference type="EMBL" id="KAK7022319.1"/>
    </source>
</evidence>
<protein>
    <submittedName>
        <fullName evidence="2">Uncharacterized protein</fullName>
    </submittedName>
</protein>
<dbReference type="Proteomes" id="UP001362999">
    <property type="component" value="Unassembled WGS sequence"/>
</dbReference>
<keyword evidence="3" id="KW-1185">Reference proteome</keyword>
<comment type="caution">
    <text evidence="2">The sequence shown here is derived from an EMBL/GenBank/DDBJ whole genome shotgun (WGS) entry which is preliminary data.</text>
</comment>
<sequence>MTRESLQPPSPSSRRQSQLSQNRLIGATSHSTLFRSRLVESYPPLTRDSQHTSNSSVKLISSALWCAYLGACRLVVLGGKALAPSATQCPRSLSVIFFAGQDGPFFRFTLVNSTWASASPLLPKCTSAPVFFICFAPGPSPPFLLNSRLGKLSARLHNQVPRFHDQGGSSIDSSIPPASTRFAYSTTGSSHSQPAFKAILPRARAQ</sequence>